<proteinExistence type="predicted"/>
<name>A0A1A7X1U9_9TELE</name>
<accession>A0A1A7X1U9</accession>
<organism evidence="1">
    <name type="scientific">Iconisemion striatum</name>
    <dbReference type="NCBI Taxonomy" id="60296"/>
    <lineage>
        <taxon>Eukaryota</taxon>
        <taxon>Metazoa</taxon>
        <taxon>Chordata</taxon>
        <taxon>Craniata</taxon>
        <taxon>Vertebrata</taxon>
        <taxon>Euteleostomi</taxon>
        <taxon>Actinopterygii</taxon>
        <taxon>Neopterygii</taxon>
        <taxon>Teleostei</taxon>
        <taxon>Neoteleostei</taxon>
        <taxon>Acanthomorphata</taxon>
        <taxon>Ovalentaria</taxon>
        <taxon>Atherinomorphae</taxon>
        <taxon>Cyprinodontiformes</taxon>
        <taxon>Nothobranchiidae</taxon>
        <taxon>Iconisemion</taxon>
    </lineage>
</organism>
<dbReference type="GO" id="GO:1990716">
    <property type="term" value="C:axonemal central apparatus"/>
    <property type="evidence" value="ECO:0007669"/>
    <property type="project" value="TreeGrafter"/>
</dbReference>
<dbReference type="PANTHER" id="PTHR21963:SF1">
    <property type="entry name" value="SPERM-ASSOCIATED ANTIGEN 17"/>
    <property type="match status" value="1"/>
</dbReference>
<dbReference type="InterPro" id="IPR026173">
    <property type="entry name" value="SPAG17"/>
</dbReference>
<gene>
    <name evidence="1" type="primary">SPAG17</name>
</gene>
<protein>
    <submittedName>
        <fullName evidence="1">Sperm associated antigen 17</fullName>
    </submittedName>
</protein>
<evidence type="ECO:0000313" key="1">
    <source>
        <dbReference type="EMBL" id="SBP12087.1"/>
    </source>
</evidence>
<dbReference type="GO" id="GO:0003351">
    <property type="term" value="P:epithelial cilium movement involved in extracellular fluid movement"/>
    <property type="evidence" value="ECO:0007669"/>
    <property type="project" value="TreeGrafter"/>
</dbReference>
<dbReference type="EMBL" id="HADW01010687">
    <property type="protein sequence ID" value="SBP12087.1"/>
    <property type="molecule type" value="Transcribed_RNA"/>
</dbReference>
<dbReference type="GO" id="GO:0005576">
    <property type="term" value="C:extracellular region"/>
    <property type="evidence" value="ECO:0007669"/>
    <property type="project" value="GOC"/>
</dbReference>
<dbReference type="AlphaFoldDB" id="A0A1A7X1U9"/>
<reference evidence="1" key="1">
    <citation type="submission" date="2016-05" db="EMBL/GenBank/DDBJ databases">
        <authorList>
            <person name="Lavstsen T."/>
            <person name="Jespersen J.S."/>
        </authorList>
    </citation>
    <scope>NUCLEOTIDE SEQUENCE</scope>
    <source>
        <tissue evidence="1">Brain</tissue>
    </source>
</reference>
<dbReference type="GO" id="GO:1904158">
    <property type="term" value="P:axonemal central apparatus assembly"/>
    <property type="evidence" value="ECO:0007669"/>
    <property type="project" value="TreeGrafter"/>
</dbReference>
<reference evidence="1" key="2">
    <citation type="submission" date="2016-06" db="EMBL/GenBank/DDBJ databases">
        <title>The genome of a short-lived fish provides insights into sex chromosome evolution and the genetic control of aging.</title>
        <authorList>
            <person name="Reichwald K."/>
            <person name="Felder M."/>
            <person name="Petzold A."/>
            <person name="Koch P."/>
            <person name="Groth M."/>
            <person name="Platzer M."/>
        </authorList>
    </citation>
    <scope>NUCLEOTIDE SEQUENCE</scope>
    <source>
        <tissue evidence="1">Brain</tissue>
    </source>
</reference>
<dbReference type="PANTHER" id="PTHR21963">
    <property type="entry name" value="PF6"/>
    <property type="match status" value="1"/>
</dbReference>
<sequence length="281" mass="32811">MLENFLPLLHTKGERNQQMLMETFRERKTQKSEQLQVIKHHDERALRLRSITVDDGFSPAEVELSMMRFSPVWDLIQPKAQGRNSTTCWMTDKQQLQHFCTDDEVSWPDVERLFHQSVFEAMVLKTLDQHGVLLSDPATQERISNVIPWDNPLLYAEQQLHKLRTKGPTFLTEDPGNSQQQFSGNVCPQLDLSDIQSCRRRSLDDWHYIEHHSAAVFPQVLMSASEEYRCLDTFRGSYKNMVYVFCHNPMNCQRQSKEVWDVALHTDVKFRSNIEGLLNTG</sequence>